<dbReference type="Gene3D" id="3.40.630.30">
    <property type="match status" value="1"/>
</dbReference>
<dbReference type="InterPro" id="IPR016181">
    <property type="entry name" value="Acyl_CoA_acyltransferase"/>
</dbReference>
<dbReference type="Proteomes" id="UP001315967">
    <property type="component" value="Chromosome"/>
</dbReference>
<protein>
    <submittedName>
        <fullName evidence="2">N-acetyltransferase</fullName>
    </submittedName>
</protein>
<dbReference type="CDD" id="cd04301">
    <property type="entry name" value="NAT_SF"/>
    <property type="match status" value="1"/>
</dbReference>
<reference evidence="2 3" key="1">
    <citation type="submission" date="2022-08" db="EMBL/GenBank/DDBJ databases">
        <title>Aerococcaceae sp. nov isolated from spoiled eye mask.</title>
        <authorList>
            <person name="Zhou G."/>
            <person name="Xie X.-B."/>
            <person name="Shi Q.-S."/>
            <person name="Wang Y.-S."/>
            <person name="Wen X."/>
            <person name="Peng H."/>
            <person name="Yang X.-J."/>
            <person name="Tao H.-B."/>
            <person name="Huang X.-M."/>
        </authorList>
    </citation>
    <scope>NUCLEOTIDE SEQUENCE [LARGE SCALE GENOMIC DNA]</scope>
    <source>
        <strain evidence="3">DM20194951</strain>
    </source>
</reference>
<evidence type="ECO:0000313" key="2">
    <source>
        <dbReference type="EMBL" id="UUX32879.1"/>
    </source>
</evidence>
<proteinExistence type="predicted"/>
<dbReference type="PANTHER" id="PTHR31435">
    <property type="entry name" value="PROTEIN NATD1"/>
    <property type="match status" value="1"/>
</dbReference>
<dbReference type="InterPro" id="IPR031165">
    <property type="entry name" value="GNAT_YJDJ"/>
</dbReference>
<evidence type="ECO:0000313" key="3">
    <source>
        <dbReference type="Proteomes" id="UP001315967"/>
    </source>
</evidence>
<dbReference type="PANTHER" id="PTHR31435:SF10">
    <property type="entry name" value="BSR4717 PROTEIN"/>
    <property type="match status" value="1"/>
</dbReference>
<sequence length="94" mass="10426">MEFERKPDALVAHDADGKLIAEITFPPTDDPMVVNANHTFVDVSLRGQGVAGQLLDEMVAQMSAEGKKIKATCPYVVDKFNNEPEKYDFINADR</sequence>
<dbReference type="InterPro" id="IPR045057">
    <property type="entry name" value="Gcn5-rel_NAT"/>
</dbReference>
<dbReference type="RefSeq" id="WP_313792379.1">
    <property type="nucleotide sequence ID" value="NZ_CP102453.1"/>
</dbReference>
<gene>
    <name evidence="2" type="ORF">NRE15_08080</name>
</gene>
<name>A0ABY5P2U0_9LACT</name>
<dbReference type="EMBL" id="CP102453">
    <property type="protein sequence ID" value="UUX32879.1"/>
    <property type="molecule type" value="Genomic_DNA"/>
</dbReference>
<dbReference type="SUPFAM" id="SSF55729">
    <property type="entry name" value="Acyl-CoA N-acyltransferases (Nat)"/>
    <property type="match status" value="1"/>
</dbReference>
<keyword evidence="3" id="KW-1185">Reference proteome</keyword>
<dbReference type="Pfam" id="PF14542">
    <property type="entry name" value="Acetyltransf_CG"/>
    <property type="match status" value="1"/>
</dbReference>
<dbReference type="PROSITE" id="PS51729">
    <property type="entry name" value="GNAT_YJDJ"/>
    <property type="match status" value="1"/>
</dbReference>
<accession>A0ABY5P2U0</accession>
<feature type="domain" description="N-acetyltransferase" evidence="1">
    <location>
        <begin position="2"/>
        <end position="91"/>
    </location>
</feature>
<organism evidence="2 3">
    <name type="scientific">Fundicoccus culcitae</name>
    <dbReference type="NCBI Taxonomy" id="2969821"/>
    <lineage>
        <taxon>Bacteria</taxon>
        <taxon>Bacillati</taxon>
        <taxon>Bacillota</taxon>
        <taxon>Bacilli</taxon>
        <taxon>Lactobacillales</taxon>
        <taxon>Aerococcaceae</taxon>
        <taxon>Fundicoccus</taxon>
    </lineage>
</organism>
<evidence type="ECO:0000259" key="1">
    <source>
        <dbReference type="PROSITE" id="PS51729"/>
    </source>
</evidence>